<evidence type="ECO:0000256" key="1">
    <source>
        <dbReference type="ARBA" id="ARBA00008343"/>
    </source>
</evidence>
<dbReference type="EC" id="4.2.99.18" evidence="12"/>
<evidence type="ECO:0000256" key="7">
    <source>
        <dbReference type="ARBA" id="ARBA00023014"/>
    </source>
</evidence>
<protein>
    <recommendedName>
        <fullName evidence="12">Endonuclease III</fullName>
        <ecNumber evidence="12">4.2.99.18</ecNumber>
    </recommendedName>
    <alternativeName>
        <fullName evidence="12">DNA-(apurinic or apyrimidinic site) lyase</fullName>
    </alternativeName>
</protein>
<evidence type="ECO:0000259" key="13">
    <source>
        <dbReference type="SMART" id="SM00478"/>
    </source>
</evidence>
<evidence type="ECO:0000256" key="5">
    <source>
        <dbReference type="ARBA" id="ARBA00022801"/>
    </source>
</evidence>
<dbReference type="PIRSF" id="PIRSF001435">
    <property type="entry name" value="Nth"/>
    <property type="match status" value="1"/>
</dbReference>
<dbReference type="SUPFAM" id="SSF48150">
    <property type="entry name" value="DNA-glycosylase"/>
    <property type="match status" value="1"/>
</dbReference>
<dbReference type="Gene3D" id="1.10.340.30">
    <property type="entry name" value="Hypothetical protein, domain 2"/>
    <property type="match status" value="1"/>
</dbReference>
<dbReference type="GO" id="GO:0019104">
    <property type="term" value="F:DNA N-glycosylase activity"/>
    <property type="evidence" value="ECO:0007669"/>
    <property type="project" value="UniProtKB-UniRule"/>
</dbReference>
<evidence type="ECO:0000256" key="4">
    <source>
        <dbReference type="ARBA" id="ARBA00022763"/>
    </source>
</evidence>
<comment type="catalytic activity">
    <reaction evidence="12">
        <text>2'-deoxyribonucleotide-(2'-deoxyribose 5'-phosphate)-2'-deoxyribonucleotide-DNA = a 3'-end 2'-deoxyribonucleotide-(2,3-dehydro-2,3-deoxyribose 5'-phosphate)-DNA + a 5'-end 5'-phospho-2'-deoxyribonucleoside-DNA + H(+)</text>
        <dbReference type="Rhea" id="RHEA:66592"/>
        <dbReference type="Rhea" id="RHEA-COMP:13180"/>
        <dbReference type="Rhea" id="RHEA-COMP:16897"/>
        <dbReference type="Rhea" id="RHEA-COMP:17067"/>
        <dbReference type="ChEBI" id="CHEBI:15378"/>
        <dbReference type="ChEBI" id="CHEBI:136412"/>
        <dbReference type="ChEBI" id="CHEBI:157695"/>
        <dbReference type="ChEBI" id="CHEBI:167181"/>
        <dbReference type="EC" id="4.2.99.18"/>
    </reaction>
</comment>
<dbReference type="SMART" id="SM00478">
    <property type="entry name" value="ENDO3c"/>
    <property type="match status" value="1"/>
</dbReference>
<keyword evidence="6 12" id="KW-0408">Iron</keyword>
<evidence type="ECO:0000256" key="10">
    <source>
        <dbReference type="ARBA" id="ARBA00023239"/>
    </source>
</evidence>
<keyword evidence="5 12" id="KW-0378">Hydrolase</keyword>
<feature type="binding site" evidence="12">
    <location>
        <position position="204"/>
    </location>
    <ligand>
        <name>[4Fe-4S] cluster</name>
        <dbReference type="ChEBI" id="CHEBI:49883"/>
    </ligand>
</feature>
<evidence type="ECO:0000256" key="8">
    <source>
        <dbReference type="ARBA" id="ARBA00023125"/>
    </source>
</evidence>
<evidence type="ECO:0000256" key="9">
    <source>
        <dbReference type="ARBA" id="ARBA00023204"/>
    </source>
</evidence>
<evidence type="ECO:0000313" key="15">
    <source>
        <dbReference type="Proteomes" id="UP000641646"/>
    </source>
</evidence>
<evidence type="ECO:0000256" key="3">
    <source>
        <dbReference type="ARBA" id="ARBA00022723"/>
    </source>
</evidence>
<evidence type="ECO:0000256" key="12">
    <source>
        <dbReference type="HAMAP-Rule" id="MF_00942"/>
    </source>
</evidence>
<dbReference type="GO" id="GO:0006285">
    <property type="term" value="P:base-excision repair, AP site formation"/>
    <property type="evidence" value="ECO:0007669"/>
    <property type="project" value="TreeGrafter"/>
</dbReference>
<dbReference type="GO" id="GO:0051539">
    <property type="term" value="F:4 iron, 4 sulfur cluster binding"/>
    <property type="evidence" value="ECO:0007669"/>
    <property type="project" value="UniProtKB-UniRule"/>
</dbReference>
<dbReference type="InterPro" id="IPR003265">
    <property type="entry name" value="HhH-GPD_domain"/>
</dbReference>
<dbReference type="InterPro" id="IPR023170">
    <property type="entry name" value="HhH_base_excis_C"/>
</dbReference>
<dbReference type="InterPro" id="IPR000445">
    <property type="entry name" value="HhH_motif"/>
</dbReference>
<feature type="binding site" evidence="12">
    <location>
        <position position="201"/>
    </location>
    <ligand>
        <name>[4Fe-4S] cluster</name>
        <dbReference type="ChEBI" id="CHEBI:49883"/>
    </ligand>
</feature>
<dbReference type="PANTHER" id="PTHR10359">
    <property type="entry name" value="A/G-SPECIFIC ADENINE GLYCOSYLASE/ENDONUCLEASE III"/>
    <property type="match status" value="1"/>
</dbReference>
<keyword evidence="2 12" id="KW-0004">4Fe-4S</keyword>
<evidence type="ECO:0000256" key="11">
    <source>
        <dbReference type="ARBA" id="ARBA00023295"/>
    </source>
</evidence>
<feature type="binding site" evidence="12">
    <location>
        <position position="210"/>
    </location>
    <ligand>
        <name>[4Fe-4S] cluster</name>
        <dbReference type="ChEBI" id="CHEBI:49883"/>
    </ligand>
</feature>
<comment type="cofactor">
    <cofactor evidence="12">
        <name>[4Fe-4S] cluster</name>
        <dbReference type="ChEBI" id="CHEBI:49883"/>
    </cofactor>
    <text evidence="12">Binds 1 [4Fe-4S] cluster.</text>
</comment>
<name>A0A926VDT8_9CYAN</name>
<dbReference type="CDD" id="cd00056">
    <property type="entry name" value="ENDO3c"/>
    <property type="match status" value="1"/>
</dbReference>
<reference evidence="14" key="1">
    <citation type="journal article" date="2015" name="ISME J.">
        <title>Draft Genome Sequence of Streptomyces incarnatus NRRL8089, which Produces the Nucleoside Antibiotic Sinefungin.</title>
        <authorList>
            <person name="Oshima K."/>
            <person name="Hattori M."/>
            <person name="Shimizu H."/>
            <person name="Fukuda K."/>
            <person name="Nemoto M."/>
            <person name="Inagaki K."/>
            <person name="Tamura T."/>
        </authorList>
    </citation>
    <scope>NUCLEOTIDE SEQUENCE</scope>
    <source>
        <strain evidence="14">FACHB-1375</strain>
    </source>
</reference>
<keyword evidence="7 12" id="KW-0411">Iron-sulfur</keyword>
<feature type="domain" description="HhH-GPD" evidence="13">
    <location>
        <begin position="44"/>
        <end position="192"/>
    </location>
</feature>
<evidence type="ECO:0000313" key="14">
    <source>
        <dbReference type="EMBL" id="MBD2182011.1"/>
    </source>
</evidence>
<keyword evidence="15" id="KW-1185">Reference proteome</keyword>
<dbReference type="Gene3D" id="1.10.1670.10">
    <property type="entry name" value="Helix-hairpin-Helix base-excision DNA repair enzymes (C-terminal)"/>
    <property type="match status" value="1"/>
</dbReference>
<dbReference type="GO" id="GO:0046872">
    <property type="term" value="F:metal ion binding"/>
    <property type="evidence" value="ECO:0007669"/>
    <property type="project" value="UniProtKB-KW"/>
</dbReference>
<keyword evidence="8 12" id="KW-0238">DNA-binding</keyword>
<keyword evidence="4 12" id="KW-0227">DNA damage</keyword>
<gene>
    <name evidence="12 14" type="primary">nth</name>
    <name evidence="14" type="ORF">H6G03_12990</name>
</gene>
<dbReference type="Proteomes" id="UP000641646">
    <property type="component" value="Unassembled WGS sequence"/>
</dbReference>
<dbReference type="InterPro" id="IPR005759">
    <property type="entry name" value="Nth"/>
</dbReference>
<reference evidence="14" key="2">
    <citation type="submission" date="2020-08" db="EMBL/GenBank/DDBJ databases">
        <authorList>
            <person name="Chen M."/>
            <person name="Teng W."/>
            <person name="Zhao L."/>
            <person name="Hu C."/>
            <person name="Zhou Y."/>
            <person name="Han B."/>
            <person name="Song L."/>
            <person name="Shu W."/>
        </authorList>
    </citation>
    <scope>NUCLEOTIDE SEQUENCE</scope>
    <source>
        <strain evidence="14">FACHB-1375</strain>
    </source>
</reference>
<dbReference type="EMBL" id="JACJPW010000029">
    <property type="protein sequence ID" value="MBD2182011.1"/>
    <property type="molecule type" value="Genomic_DNA"/>
</dbReference>
<dbReference type="SMART" id="SM00525">
    <property type="entry name" value="FES"/>
    <property type="match status" value="1"/>
</dbReference>
<dbReference type="Pfam" id="PF00633">
    <property type="entry name" value="HHH"/>
    <property type="match status" value="1"/>
</dbReference>
<organism evidence="14 15">
    <name type="scientific">Aerosakkonema funiforme FACHB-1375</name>
    <dbReference type="NCBI Taxonomy" id="2949571"/>
    <lineage>
        <taxon>Bacteria</taxon>
        <taxon>Bacillati</taxon>
        <taxon>Cyanobacteriota</taxon>
        <taxon>Cyanophyceae</taxon>
        <taxon>Oscillatoriophycideae</taxon>
        <taxon>Aerosakkonematales</taxon>
        <taxon>Aerosakkonemataceae</taxon>
        <taxon>Aerosakkonema</taxon>
    </lineage>
</organism>
<dbReference type="GO" id="GO:0140078">
    <property type="term" value="F:class I DNA-(apurinic or apyrimidinic site) endonuclease activity"/>
    <property type="evidence" value="ECO:0007669"/>
    <property type="project" value="UniProtKB-EC"/>
</dbReference>
<feature type="binding site" evidence="12">
    <location>
        <position position="194"/>
    </location>
    <ligand>
        <name>[4Fe-4S] cluster</name>
        <dbReference type="ChEBI" id="CHEBI:49883"/>
    </ligand>
</feature>
<keyword evidence="14" id="KW-0540">Nuclease</keyword>
<keyword evidence="14" id="KW-0255">Endonuclease</keyword>
<dbReference type="HAMAP" id="MF_00942">
    <property type="entry name" value="Nth"/>
    <property type="match status" value="1"/>
</dbReference>
<keyword evidence="11 12" id="KW-0326">Glycosidase</keyword>
<dbReference type="InterPro" id="IPR004036">
    <property type="entry name" value="Endonuclease-III-like_CS2"/>
</dbReference>
<dbReference type="FunFam" id="1.10.1670.10:FF:000001">
    <property type="entry name" value="Endonuclease III"/>
    <property type="match status" value="1"/>
</dbReference>
<evidence type="ECO:0000256" key="6">
    <source>
        <dbReference type="ARBA" id="ARBA00023004"/>
    </source>
</evidence>
<evidence type="ECO:0000256" key="2">
    <source>
        <dbReference type="ARBA" id="ARBA00022485"/>
    </source>
</evidence>
<sequence>MPVTALTQEQRAVEILNRLKPLYSNSPCPLNYETPLQLLLAVIMAAQCTDDRVNRVTAQLFPRFPDAAAIAQSDYTELETILRPLSMYSSKAKNVQATCRILVERFDGQVPQNIDELVMLPGVGRKTATMVLHYAYGIDVGVTVDTHVKRLSDRLGLSKQTDIDKIEKDLMQLLPQSEWGNCFVFLTYHGRSICNAKKPTCDRCVVADLCPSSPQSS</sequence>
<dbReference type="AlphaFoldDB" id="A0A926VDT8"/>
<keyword evidence="3 12" id="KW-0479">Metal-binding</keyword>
<dbReference type="InterPro" id="IPR011257">
    <property type="entry name" value="DNA_glycosylase"/>
</dbReference>
<dbReference type="NCBIfam" id="TIGR01083">
    <property type="entry name" value="nth"/>
    <property type="match status" value="1"/>
</dbReference>
<proteinExistence type="inferred from homology"/>
<comment type="function">
    <text evidence="12">DNA repair enzyme that has both DNA N-glycosylase activity and AP-lyase activity. The DNA N-glycosylase activity releases various damaged pyrimidines from DNA by cleaving the N-glycosidic bond, leaving an AP (apurinic/apyrimidinic) site. The AP-lyase activity cleaves the phosphodiester bond 3' to the AP site by a beta-elimination, leaving a 3'-terminal unsaturated sugar and a product with a terminal 5'-phosphate.</text>
</comment>
<dbReference type="InterPro" id="IPR003651">
    <property type="entry name" value="Endonuclease3_FeS-loop_motif"/>
</dbReference>
<dbReference type="Pfam" id="PF00730">
    <property type="entry name" value="HhH-GPD"/>
    <property type="match status" value="1"/>
</dbReference>
<dbReference type="FunFam" id="1.10.340.30:FF:000001">
    <property type="entry name" value="Endonuclease III"/>
    <property type="match status" value="1"/>
</dbReference>
<dbReference type="GO" id="GO:0003677">
    <property type="term" value="F:DNA binding"/>
    <property type="evidence" value="ECO:0007669"/>
    <property type="project" value="UniProtKB-UniRule"/>
</dbReference>
<keyword evidence="10 12" id="KW-0456">Lyase</keyword>
<accession>A0A926VDT8</accession>
<dbReference type="PROSITE" id="PS01155">
    <property type="entry name" value="ENDONUCLEASE_III_2"/>
    <property type="match status" value="1"/>
</dbReference>
<keyword evidence="9 12" id="KW-0234">DNA repair</keyword>
<comment type="similarity">
    <text evidence="1 12">Belongs to the Nth/MutY family.</text>
</comment>
<comment type="caution">
    <text evidence="14">The sequence shown here is derived from an EMBL/GenBank/DDBJ whole genome shotgun (WGS) entry which is preliminary data.</text>
</comment>
<dbReference type="PANTHER" id="PTHR10359:SF18">
    <property type="entry name" value="ENDONUCLEASE III"/>
    <property type="match status" value="1"/>
</dbReference>